<dbReference type="Proteomes" id="UP001596031">
    <property type="component" value="Unassembled WGS sequence"/>
</dbReference>
<evidence type="ECO:0000313" key="3">
    <source>
        <dbReference type="EMBL" id="MFC5511064.1"/>
    </source>
</evidence>
<dbReference type="RefSeq" id="WP_379719260.1">
    <property type="nucleotide sequence ID" value="NZ_JBHSMS010000026.1"/>
</dbReference>
<feature type="region of interest" description="Disordered" evidence="1">
    <location>
        <begin position="48"/>
        <end position="109"/>
    </location>
</feature>
<name>A0ABW0PEI6_9BURK</name>
<reference evidence="4" key="1">
    <citation type="journal article" date="2019" name="Int. J. Syst. Evol. Microbiol.">
        <title>The Global Catalogue of Microorganisms (GCM) 10K type strain sequencing project: providing services to taxonomists for standard genome sequencing and annotation.</title>
        <authorList>
            <consortium name="The Broad Institute Genomics Platform"/>
            <consortium name="The Broad Institute Genome Sequencing Center for Infectious Disease"/>
            <person name="Wu L."/>
            <person name="Ma J."/>
        </authorList>
    </citation>
    <scope>NUCLEOTIDE SEQUENCE [LARGE SCALE GENOMIC DNA]</scope>
    <source>
        <strain evidence="4">CCUG 38813</strain>
    </source>
</reference>
<evidence type="ECO:0000256" key="2">
    <source>
        <dbReference type="SAM" id="SignalP"/>
    </source>
</evidence>
<feature type="chain" id="PRO_5046989732" evidence="2">
    <location>
        <begin position="21"/>
        <end position="388"/>
    </location>
</feature>
<sequence length="388" mass="40960">MKLKASVVAFFAYSCSVVCAQNVQTAAAAGQAAPTQSKGVVVENFPSRQEAQQNWDKANPPNKNTSANGPSNDIGPAGRASGPATGAASGPAGGRRVSGGELPDPNLKAAKIDYPAEAIERVSPMDPEEIRKFEALMYERARAMAETPGGPYTVKGSRIMPISFEPNSRPGSIDIAFNHGALVTFVDRSGSPLIVDGAKSFSYAFDVGVLQTDEVKERGSSTVEVTAKAISGRGNVMIRLVGVPNPILLQVRVGNESKTVDSMIQAVVPVLTPAKSVLPGDRLEADGGTQVGDMQGFLMGIPPEGAVDVKVAQVATTSAWMWRGHLYVRTPHTIFSPGWFNRQAAVDGTAVYKLPYTSLIRMGVDGREVNAVLDLPYIPPVATAARLK</sequence>
<comment type="caution">
    <text evidence="3">The sequence shown here is derived from an EMBL/GenBank/DDBJ whole genome shotgun (WGS) entry which is preliminary data.</text>
</comment>
<dbReference type="InterPro" id="IPR022073">
    <property type="entry name" value="T4BSS_DotH_IcmK"/>
</dbReference>
<dbReference type="Pfam" id="PF12293">
    <property type="entry name" value="T4BSS_DotH_IcmK"/>
    <property type="match status" value="1"/>
</dbReference>
<protein>
    <submittedName>
        <fullName evidence="3">DotH/IcmK family type IV secretion protein</fullName>
    </submittedName>
</protein>
<feature type="compositionally biased region" description="Low complexity" evidence="1">
    <location>
        <begin position="75"/>
        <end position="90"/>
    </location>
</feature>
<feature type="signal peptide" evidence="2">
    <location>
        <begin position="1"/>
        <end position="20"/>
    </location>
</feature>
<gene>
    <name evidence="3" type="ORF">ACFPOU_07985</name>
</gene>
<evidence type="ECO:0000313" key="4">
    <source>
        <dbReference type="Proteomes" id="UP001596031"/>
    </source>
</evidence>
<organism evidence="3 4">
    <name type="scientific">Massilia jejuensis</name>
    <dbReference type="NCBI Taxonomy" id="648894"/>
    <lineage>
        <taxon>Bacteria</taxon>
        <taxon>Pseudomonadati</taxon>
        <taxon>Pseudomonadota</taxon>
        <taxon>Betaproteobacteria</taxon>
        <taxon>Burkholderiales</taxon>
        <taxon>Oxalobacteraceae</taxon>
        <taxon>Telluria group</taxon>
        <taxon>Massilia</taxon>
    </lineage>
</organism>
<accession>A0ABW0PEI6</accession>
<proteinExistence type="predicted"/>
<evidence type="ECO:0000256" key="1">
    <source>
        <dbReference type="SAM" id="MobiDB-lite"/>
    </source>
</evidence>
<keyword evidence="4" id="KW-1185">Reference proteome</keyword>
<dbReference type="EMBL" id="JBHSMS010000026">
    <property type="protein sequence ID" value="MFC5511064.1"/>
    <property type="molecule type" value="Genomic_DNA"/>
</dbReference>
<keyword evidence="2" id="KW-0732">Signal</keyword>
<dbReference type="PROSITE" id="PS51257">
    <property type="entry name" value="PROKAR_LIPOPROTEIN"/>
    <property type="match status" value="1"/>
</dbReference>
<feature type="compositionally biased region" description="Polar residues" evidence="1">
    <location>
        <begin position="48"/>
        <end position="71"/>
    </location>
</feature>